<keyword evidence="3 13" id="KW-0812">Transmembrane</keyword>
<organism evidence="14 15">
    <name type="scientific">Paralvinella palmiformis</name>
    <dbReference type="NCBI Taxonomy" id="53620"/>
    <lineage>
        <taxon>Eukaryota</taxon>
        <taxon>Metazoa</taxon>
        <taxon>Spiralia</taxon>
        <taxon>Lophotrochozoa</taxon>
        <taxon>Annelida</taxon>
        <taxon>Polychaeta</taxon>
        <taxon>Sedentaria</taxon>
        <taxon>Canalipalpata</taxon>
        <taxon>Terebellida</taxon>
        <taxon>Terebelliformia</taxon>
        <taxon>Alvinellidae</taxon>
        <taxon>Paralvinella</taxon>
    </lineage>
</organism>
<evidence type="ECO:0000256" key="4">
    <source>
        <dbReference type="ARBA" id="ARBA00022793"/>
    </source>
</evidence>
<dbReference type="PANTHER" id="PTHR10067">
    <property type="entry name" value="PHOSPHATIDYLSERINE DECARBOXYLASE"/>
    <property type="match status" value="1"/>
</dbReference>
<dbReference type="InterPro" id="IPR033661">
    <property type="entry name" value="PSD_type1_euk"/>
</dbReference>
<comment type="catalytic activity">
    <reaction evidence="13">
        <text>a 1,2-diacyl-sn-glycero-3-phospho-L-serine + H(+) = a 1,2-diacyl-sn-glycero-3-phosphoethanolamine + CO2</text>
        <dbReference type="Rhea" id="RHEA:20828"/>
        <dbReference type="ChEBI" id="CHEBI:15378"/>
        <dbReference type="ChEBI" id="CHEBI:16526"/>
        <dbReference type="ChEBI" id="CHEBI:57262"/>
        <dbReference type="ChEBI" id="CHEBI:64612"/>
        <dbReference type="EC" id="4.1.1.65"/>
    </reaction>
</comment>
<dbReference type="Proteomes" id="UP001208570">
    <property type="component" value="Unassembled WGS sequence"/>
</dbReference>
<keyword evidence="9 13" id="KW-0456">Lyase</keyword>
<dbReference type="GO" id="GO:0005743">
    <property type="term" value="C:mitochondrial inner membrane"/>
    <property type="evidence" value="ECO:0007669"/>
    <property type="project" value="UniProtKB-SubCell"/>
</dbReference>
<comment type="subcellular location">
    <molecule>Phosphatidylserine decarboxylase beta chain</molecule>
    <subcellularLocation>
        <location evidence="13">Mitochondrion inner membrane</location>
        <topology evidence="13">Single-pass membrane protein</topology>
        <orientation evidence="13">Intermembrane side</orientation>
    </subcellularLocation>
</comment>
<comment type="function">
    <text evidence="12">Catalyzes the formation of phosphatidylethanolamine (PtdEtn) from phosphatidylserine (PtdSer). Plays a central role in phospholipid metabolism and in the interorganelle trafficking of phosphatidylserine. May be involved in lipid droplet biogenesis at the endoplasmic reticulum membrane.</text>
</comment>
<evidence type="ECO:0000256" key="2">
    <source>
        <dbReference type="ARBA" id="ARBA00022516"/>
    </source>
</evidence>
<comment type="subunit">
    <text evidence="13">Heterodimer of a large membrane-associated beta subunit and a small pyruvoyl-containing alpha subunit.</text>
</comment>
<evidence type="ECO:0000313" key="14">
    <source>
        <dbReference type="EMBL" id="KAK2168662.1"/>
    </source>
</evidence>
<comment type="caution">
    <text evidence="14">The sequence shown here is derived from an EMBL/GenBank/DDBJ whole genome shotgun (WGS) entry which is preliminary data.</text>
</comment>
<keyword evidence="6 13" id="KW-0443">Lipid metabolism</keyword>
<feature type="topological domain" description="Mitochondrial intermembrane" evidence="13">
    <location>
        <begin position="67"/>
        <end position="400"/>
    </location>
</feature>
<keyword evidence="8 13" id="KW-0594">Phospholipid biosynthesis</keyword>
<dbReference type="Pfam" id="PF02666">
    <property type="entry name" value="PS_Dcarbxylase"/>
    <property type="match status" value="1"/>
</dbReference>
<comment type="similarity">
    <text evidence="13">Belongs to the phosphatidylserine decarboxylase family. PSD-B subfamily. Eukaryotic type I sub-subfamily.</text>
</comment>
<feature type="chain" id="PRO_5041752381" description="Phosphatidylserine decarboxylase beta chain" evidence="13">
    <location>
        <begin position="1"/>
        <end position="365"/>
    </location>
</feature>
<feature type="active site" description="Schiff-base intermediate with substrate; via pyruvic acid; for decarboxylase activity" evidence="13">
    <location>
        <position position="366"/>
    </location>
</feature>
<keyword evidence="5 13" id="KW-1133">Transmembrane helix</keyword>
<comment type="pathway">
    <text evidence="1">Lipid metabolism.</text>
</comment>
<comment type="cofactor">
    <cofactor evidence="13">
        <name>pyruvate</name>
        <dbReference type="ChEBI" id="CHEBI:15361"/>
    </cofactor>
    <text evidence="13">Binds 1 pyruvoyl group covalently per subunit.</text>
</comment>
<dbReference type="GO" id="GO:0016540">
    <property type="term" value="P:protein autoprocessing"/>
    <property type="evidence" value="ECO:0007669"/>
    <property type="project" value="UniProtKB-UniRule"/>
</dbReference>
<evidence type="ECO:0000256" key="6">
    <source>
        <dbReference type="ARBA" id="ARBA00023098"/>
    </source>
</evidence>
<feature type="topological domain" description="Mitochondrial matrix" evidence="13">
    <location>
        <begin position="1"/>
        <end position="47"/>
    </location>
</feature>
<keyword evidence="13" id="KW-0999">Mitochondrion inner membrane</keyword>
<feature type="active site" description="Charge relay system; for autoendoproteolytic cleavage activity" evidence="13">
    <location>
        <position position="366"/>
    </location>
</feature>
<reference evidence="14" key="1">
    <citation type="journal article" date="2023" name="Mol. Biol. Evol.">
        <title>Third-Generation Sequencing Reveals the Adaptive Role of the Epigenome in Three Deep-Sea Polychaetes.</title>
        <authorList>
            <person name="Perez M."/>
            <person name="Aroh O."/>
            <person name="Sun Y."/>
            <person name="Lan Y."/>
            <person name="Juniper S.K."/>
            <person name="Young C.R."/>
            <person name="Angers B."/>
            <person name="Qian P.Y."/>
        </authorList>
    </citation>
    <scope>NUCLEOTIDE SEQUENCE</scope>
    <source>
        <strain evidence="14">P08H-3</strain>
    </source>
</reference>
<evidence type="ECO:0000256" key="5">
    <source>
        <dbReference type="ARBA" id="ARBA00022989"/>
    </source>
</evidence>
<comment type="pathway">
    <text evidence="13">Phospholipid metabolism; phosphatidylethanolamine biosynthesis; phosphatidylethanolamine from CDP-diacylglycerol: step 2/2.</text>
</comment>
<keyword evidence="2 13" id="KW-0444">Lipid biosynthesis</keyword>
<keyword evidence="13" id="KW-0496">Mitochondrion</keyword>
<keyword evidence="13" id="KW-0865">Zymogen</keyword>
<dbReference type="EC" id="4.1.1.65" evidence="13"/>
<evidence type="ECO:0000256" key="1">
    <source>
        <dbReference type="ARBA" id="ARBA00005189"/>
    </source>
</evidence>
<evidence type="ECO:0000313" key="15">
    <source>
        <dbReference type="Proteomes" id="UP001208570"/>
    </source>
</evidence>
<keyword evidence="11 13" id="KW-0670">Pyruvate</keyword>
<keyword evidence="4 13" id="KW-0210">Decarboxylase</keyword>
<dbReference type="HAMAP" id="MF_03208">
    <property type="entry name" value="PS_decarb_PSD_B_type1_euk"/>
    <property type="match status" value="1"/>
</dbReference>
<dbReference type="InterPro" id="IPR003817">
    <property type="entry name" value="PS_Dcarbxylase"/>
</dbReference>
<comment type="subcellular location">
    <molecule>Phosphatidylserine decarboxylase alpha chain</molecule>
    <subcellularLocation>
        <location evidence="13">Mitochondrion inner membrane</location>
        <topology evidence="13">Peripheral membrane protein</topology>
        <orientation evidence="13">Intermembrane side</orientation>
    </subcellularLocation>
    <text evidence="13">Anchored to the mitochondrial inner membrane through its interaction with the integral membrane beta chain.</text>
</comment>
<dbReference type="GO" id="GO:0006646">
    <property type="term" value="P:phosphatidylethanolamine biosynthetic process"/>
    <property type="evidence" value="ECO:0007669"/>
    <property type="project" value="UniProtKB-UniRule"/>
</dbReference>
<evidence type="ECO:0000256" key="3">
    <source>
        <dbReference type="ARBA" id="ARBA00022692"/>
    </source>
</evidence>
<keyword evidence="10 13" id="KW-1208">Phospholipid metabolism</keyword>
<feature type="active site" description="Charge relay system; for autoendoproteolytic cleavage activity" evidence="13">
    <location>
        <position position="177"/>
    </location>
</feature>
<dbReference type="AlphaFoldDB" id="A0AAD9KCL4"/>
<name>A0AAD9KCL4_9ANNE</name>
<comment type="PTM">
    <text evidence="13">Is synthesized initially as an inactive proenzyme. Formation of the active enzyme involves a self-maturation process in which the active site pyruvoyl group is generated from an internal serine residue via an autocatalytic post-translational modification. Two non-identical subunits are generated from the proenzyme in this reaction, and the pyruvate is formed at the N-terminus of the alpha chain, which is derived from the carboxyl end of the proenzyme. The autoendoproteolytic cleavage occurs by a canonical serine protease mechanism, in which the side chain hydroxyl group of the serine supplies its oxygen atom to form the C-terminus of the beta chain, while the remainder of the serine residue undergoes an oxidative deamination to produce ammonia and the pyruvoyl prosthetic group on the alpha chain. During this reaction, the Ser that is part of the protease active site of the proenzyme becomes the pyruvoyl prosthetic group, which constitutes an essential element of the active site of the mature decarboxylase.</text>
</comment>
<evidence type="ECO:0000256" key="11">
    <source>
        <dbReference type="ARBA" id="ARBA00023317"/>
    </source>
</evidence>
<evidence type="ECO:0000256" key="13">
    <source>
        <dbReference type="HAMAP-Rule" id="MF_03208"/>
    </source>
</evidence>
<proteinExistence type="inferred from homology"/>
<evidence type="ECO:0000256" key="12">
    <source>
        <dbReference type="ARBA" id="ARBA00045136"/>
    </source>
</evidence>
<feature type="chain" id="PRO_5041752382" description="Phosphatidylserine decarboxylase alpha chain" evidence="13">
    <location>
        <begin position="366"/>
        <end position="400"/>
    </location>
</feature>
<sequence length="400" mass="46041">MMVRFRFSSLVLAYYMNSVKSTQLFNRRMFSRKAYSSANPFVNYVQSLKWVPIPVGVGFAYVGYQQYGHIKEREQRFMQSAEHPEDILAKDWQVKIYTALPLKVMSRLWGYVNNFELPVWLRSPVYKLYVKMFDCNLEEVAISDLSHYKNLGEFFKRRLKPDCRPIDKEHSVTCPADGKVLHFGQVDQGLVEQVKGITYSLQAFLGPNSWKDQNNNMTRSDQSLKAYHESVKSRPDTELYHCVIYLAPGDYHGFHSPVEWRILYRRHFPGELLSVQPGLARWIKGLFNLNERAIYFGQWEQGFFAFAAVGATNVGSIKVYCDNALKTNIRAQKSGRSYYDEDFSKSNSVGVPLTKGESLGEFNLGSTIVLIFEAPKSFHFKIKAGQKVKFGEAIGCYKCD</sequence>
<feature type="site" description="Cleavage (non-hydrolytic); by autocatalysis" evidence="13">
    <location>
        <begin position="365"/>
        <end position="366"/>
    </location>
</feature>
<gene>
    <name evidence="14" type="ORF">LSH36_15g13035</name>
</gene>
<dbReference type="NCBIfam" id="TIGR00163">
    <property type="entry name" value="PS_decarb"/>
    <property type="match status" value="1"/>
</dbReference>
<keyword evidence="7 13" id="KW-0472">Membrane</keyword>
<evidence type="ECO:0000256" key="8">
    <source>
        <dbReference type="ARBA" id="ARBA00023209"/>
    </source>
</evidence>
<evidence type="ECO:0000256" key="10">
    <source>
        <dbReference type="ARBA" id="ARBA00023264"/>
    </source>
</evidence>
<dbReference type="InterPro" id="IPR033177">
    <property type="entry name" value="PSD-B"/>
</dbReference>
<dbReference type="GO" id="GO:0004609">
    <property type="term" value="F:phosphatidylserine decarboxylase activity"/>
    <property type="evidence" value="ECO:0007669"/>
    <property type="project" value="UniProtKB-UniRule"/>
</dbReference>
<evidence type="ECO:0000256" key="9">
    <source>
        <dbReference type="ARBA" id="ARBA00023239"/>
    </source>
</evidence>
<dbReference type="PANTHER" id="PTHR10067:SF6">
    <property type="entry name" value="PHOSPHATIDYLSERINE DECARBOXYLASE PROENZYME, MITOCHONDRIAL"/>
    <property type="match status" value="1"/>
</dbReference>
<dbReference type="EMBL" id="JAODUP010000015">
    <property type="protein sequence ID" value="KAK2168662.1"/>
    <property type="molecule type" value="Genomic_DNA"/>
</dbReference>
<accession>A0AAD9KCL4</accession>
<feature type="modified residue" description="Pyruvic acid (Ser); by autocatalysis" evidence="13">
    <location>
        <position position="366"/>
    </location>
</feature>
<feature type="active site" description="Charge relay system; for autoendoproteolytic cleavage activity" evidence="13">
    <location>
        <position position="255"/>
    </location>
</feature>
<keyword evidence="15" id="KW-1185">Reference proteome</keyword>
<evidence type="ECO:0000256" key="7">
    <source>
        <dbReference type="ARBA" id="ARBA00023136"/>
    </source>
</evidence>
<protein>
    <recommendedName>
        <fullName evidence="13">Phosphatidylserine decarboxylase proenzyme, mitochondrial</fullName>
        <ecNumber evidence="13">4.1.1.65</ecNumber>
    </recommendedName>
    <component>
        <recommendedName>
            <fullName evidence="13">Phosphatidylserine decarboxylase beta chain</fullName>
        </recommendedName>
    </component>
    <component>
        <recommendedName>
            <fullName evidence="13">Phosphatidylserine decarboxylase alpha chain</fullName>
        </recommendedName>
    </component>
</protein>